<keyword evidence="1" id="KW-0614">Plasmid</keyword>
<accession>A0A4P8EI47</accession>
<name>A0A4P8EI47_9RHOB</name>
<dbReference type="EMBL" id="CP039965">
    <property type="protein sequence ID" value="QCO56627.1"/>
    <property type="molecule type" value="Genomic_DNA"/>
</dbReference>
<protein>
    <submittedName>
        <fullName evidence="1">Uncharacterized protein</fullName>
    </submittedName>
</protein>
<gene>
    <name evidence="1" type="ORF">EOK75_12425</name>
</gene>
<evidence type="ECO:0000313" key="2">
    <source>
        <dbReference type="Proteomes" id="UP000298631"/>
    </source>
</evidence>
<dbReference type="Proteomes" id="UP000298631">
    <property type="component" value="Plasmid unnamed1"/>
</dbReference>
<sequence length="59" mass="6401">MAGNRAPLKQSELTRYAKAMRAAGFDAFRMDVKLDGTVSITTGKIDETTGPNPCDKLLK</sequence>
<dbReference type="OrthoDB" id="7877252at2"/>
<reference evidence="1 2" key="1">
    <citation type="submission" date="2019-05" db="EMBL/GenBank/DDBJ databases">
        <title>Pseudorhodobacter turbinis sp. nov., isolated from the gut of the Korean turban shell.</title>
        <authorList>
            <person name="Jeong Y.-S."/>
            <person name="Kang W.-R."/>
            <person name="Bae J.-W."/>
        </authorList>
    </citation>
    <scope>NUCLEOTIDE SEQUENCE [LARGE SCALE GENOMIC DNA]</scope>
    <source>
        <strain evidence="1 2">S12M18</strain>
        <plasmid evidence="1 2">unnamed1</plasmid>
    </source>
</reference>
<dbReference type="AlphaFoldDB" id="A0A4P8EI47"/>
<keyword evidence="2" id="KW-1185">Reference proteome</keyword>
<dbReference type="RefSeq" id="WP_137194407.1">
    <property type="nucleotide sequence ID" value="NZ_CP039965.1"/>
</dbReference>
<organism evidence="1 2">
    <name type="scientific">Pseudorhodobacter turbinis</name>
    <dbReference type="NCBI Taxonomy" id="2500533"/>
    <lineage>
        <taxon>Bacteria</taxon>
        <taxon>Pseudomonadati</taxon>
        <taxon>Pseudomonadota</taxon>
        <taxon>Alphaproteobacteria</taxon>
        <taxon>Rhodobacterales</taxon>
        <taxon>Paracoccaceae</taxon>
        <taxon>Pseudorhodobacter</taxon>
    </lineage>
</organism>
<proteinExistence type="predicted"/>
<evidence type="ECO:0000313" key="1">
    <source>
        <dbReference type="EMBL" id="QCO56627.1"/>
    </source>
</evidence>
<dbReference type="KEGG" id="pseb:EOK75_12425"/>
<geneLocation type="plasmid" evidence="1 2">
    <name>unnamed1</name>
</geneLocation>